<organism evidence="1 2">
    <name type="scientific">Algimonas ampicilliniresistens</name>
    <dbReference type="NCBI Taxonomy" id="1298735"/>
    <lineage>
        <taxon>Bacteria</taxon>
        <taxon>Pseudomonadati</taxon>
        <taxon>Pseudomonadota</taxon>
        <taxon>Alphaproteobacteria</taxon>
        <taxon>Maricaulales</taxon>
        <taxon>Robiginitomaculaceae</taxon>
        <taxon>Algimonas</taxon>
    </lineage>
</organism>
<evidence type="ECO:0000313" key="1">
    <source>
        <dbReference type="EMBL" id="GLQ24884.1"/>
    </source>
</evidence>
<name>A0ABQ5VDY3_9PROT</name>
<accession>A0ABQ5VDY3</accession>
<dbReference type="EMBL" id="BSNK01000002">
    <property type="protein sequence ID" value="GLQ24884.1"/>
    <property type="molecule type" value="Genomic_DNA"/>
</dbReference>
<dbReference type="RefSeq" id="WP_284391830.1">
    <property type="nucleotide sequence ID" value="NZ_BSNK01000002.1"/>
</dbReference>
<proteinExistence type="predicted"/>
<comment type="caution">
    <text evidence="1">The sequence shown here is derived from an EMBL/GenBank/DDBJ whole genome shotgun (WGS) entry which is preliminary data.</text>
</comment>
<reference evidence="1" key="1">
    <citation type="journal article" date="2014" name="Int. J. Syst. Evol. Microbiol.">
        <title>Complete genome of a new Firmicutes species belonging to the dominant human colonic microbiota ('Ruminococcus bicirculans') reveals two chromosomes and a selective capacity to utilize plant glucans.</title>
        <authorList>
            <consortium name="NISC Comparative Sequencing Program"/>
            <person name="Wegmann U."/>
            <person name="Louis P."/>
            <person name="Goesmann A."/>
            <person name="Henrissat B."/>
            <person name="Duncan S.H."/>
            <person name="Flint H.J."/>
        </authorList>
    </citation>
    <scope>NUCLEOTIDE SEQUENCE</scope>
    <source>
        <strain evidence="1">NBRC 108219</strain>
    </source>
</reference>
<evidence type="ECO:0000313" key="2">
    <source>
        <dbReference type="Proteomes" id="UP001161391"/>
    </source>
</evidence>
<dbReference type="Proteomes" id="UP001161391">
    <property type="component" value="Unassembled WGS sequence"/>
</dbReference>
<keyword evidence="2" id="KW-1185">Reference proteome</keyword>
<protein>
    <submittedName>
        <fullName evidence="1">Uncharacterized protein</fullName>
    </submittedName>
</protein>
<sequence length="229" mass="25040">MMAAVEYKRSITQAAVYISLAAIIMTPAWAAPLDPVYACAEVEDSTARLACYDAAVGRLQQAEASGELTTVLRSEVEAVERDAFGFNLPALPRLKGLFGGGDKSSKTAKPSERDALTAPVIRSESAALTREVDANQSLSEAVLRPAREIEDIRNITLGLRSTKEFGGSKKIRFYLDNGQVWDQQDTRRVRIPKDKAGRTNTVEIRKASLGSYLLRVNGEGAAIRVRRVR</sequence>
<gene>
    <name evidence="1" type="ORF">GCM10007853_27580</name>
</gene>
<reference evidence="1" key="2">
    <citation type="submission" date="2023-01" db="EMBL/GenBank/DDBJ databases">
        <title>Draft genome sequence of Algimonas ampicilliniresistens strain NBRC 108219.</title>
        <authorList>
            <person name="Sun Q."/>
            <person name="Mori K."/>
        </authorList>
    </citation>
    <scope>NUCLEOTIDE SEQUENCE</scope>
    <source>
        <strain evidence="1">NBRC 108219</strain>
    </source>
</reference>